<feature type="transmembrane region" description="Helical" evidence="1">
    <location>
        <begin position="95"/>
        <end position="118"/>
    </location>
</feature>
<feature type="transmembrane region" description="Helical" evidence="1">
    <location>
        <begin position="193"/>
        <end position="212"/>
    </location>
</feature>
<proteinExistence type="predicted"/>
<keyword evidence="1" id="KW-0812">Transmembrane</keyword>
<keyword evidence="1" id="KW-0472">Membrane</keyword>
<accession>A0ABV9NAF6</accession>
<feature type="transmembrane region" description="Helical" evidence="1">
    <location>
        <begin position="63"/>
        <end position="83"/>
    </location>
</feature>
<name>A0ABV9NAF6_9PROT</name>
<protein>
    <submittedName>
        <fullName evidence="2">Uncharacterized protein</fullName>
    </submittedName>
</protein>
<feature type="transmembrane region" description="Helical" evidence="1">
    <location>
        <begin position="130"/>
        <end position="157"/>
    </location>
</feature>
<gene>
    <name evidence="2" type="ORF">ACFPB0_08315</name>
</gene>
<comment type="caution">
    <text evidence="2">The sequence shown here is derived from an EMBL/GenBank/DDBJ whole genome shotgun (WGS) entry which is preliminary data.</text>
</comment>
<sequence length="256" mass="27373">MTDTALDTAPGDMPDNPPAPRFFFYMSLVLLTLVLAGFSKTFYLRAFFEQEPFLADAFMTRELYVHGSVMTAWFVLLAVQTSLIGRRAYRMHKMLGVAGLVLAVAMIATGIPVITGFAPRLIAAGLEADMVLPVISVLIWFDILALVAFGLLVALAIAFRQTGAVHKRLMMMASITFMLPATFRIVNGFAPDWPAMPIALVVSVLLLAAMAAHDLHSLRKLHPATLFGGSLVAALTALGFAIGASGAGQGFVAGML</sequence>
<dbReference type="RefSeq" id="WP_371392542.1">
    <property type="nucleotide sequence ID" value="NZ_CP163421.1"/>
</dbReference>
<feature type="transmembrane region" description="Helical" evidence="1">
    <location>
        <begin position="22"/>
        <end position="43"/>
    </location>
</feature>
<evidence type="ECO:0000313" key="2">
    <source>
        <dbReference type="EMBL" id="MFC4725292.1"/>
    </source>
</evidence>
<dbReference type="EMBL" id="JBHSGQ010000003">
    <property type="protein sequence ID" value="MFC4725292.1"/>
    <property type="molecule type" value="Genomic_DNA"/>
</dbReference>
<feature type="transmembrane region" description="Helical" evidence="1">
    <location>
        <begin position="169"/>
        <end position="187"/>
    </location>
</feature>
<reference evidence="3" key="1">
    <citation type="journal article" date="2019" name="Int. J. Syst. Evol. Microbiol.">
        <title>The Global Catalogue of Microorganisms (GCM) 10K type strain sequencing project: providing services to taxonomists for standard genome sequencing and annotation.</title>
        <authorList>
            <consortium name="The Broad Institute Genomics Platform"/>
            <consortium name="The Broad Institute Genome Sequencing Center for Infectious Disease"/>
            <person name="Wu L."/>
            <person name="Ma J."/>
        </authorList>
    </citation>
    <scope>NUCLEOTIDE SEQUENCE [LARGE SCALE GENOMIC DNA]</scope>
    <source>
        <strain evidence="3">CCUG 62981</strain>
    </source>
</reference>
<dbReference type="Proteomes" id="UP001596024">
    <property type="component" value="Unassembled WGS sequence"/>
</dbReference>
<keyword evidence="3" id="KW-1185">Reference proteome</keyword>
<feature type="transmembrane region" description="Helical" evidence="1">
    <location>
        <begin position="224"/>
        <end position="247"/>
    </location>
</feature>
<evidence type="ECO:0000256" key="1">
    <source>
        <dbReference type="SAM" id="Phobius"/>
    </source>
</evidence>
<keyword evidence="1" id="KW-1133">Transmembrane helix</keyword>
<evidence type="ECO:0000313" key="3">
    <source>
        <dbReference type="Proteomes" id="UP001596024"/>
    </source>
</evidence>
<organism evidence="2 3">
    <name type="scientific">Glycocaulis abyssi</name>
    <dbReference type="NCBI Taxonomy" id="1433403"/>
    <lineage>
        <taxon>Bacteria</taxon>
        <taxon>Pseudomonadati</taxon>
        <taxon>Pseudomonadota</taxon>
        <taxon>Alphaproteobacteria</taxon>
        <taxon>Maricaulales</taxon>
        <taxon>Maricaulaceae</taxon>
        <taxon>Glycocaulis</taxon>
    </lineage>
</organism>